<dbReference type="Gene3D" id="2.115.10.20">
    <property type="entry name" value="Glycosyl hydrolase domain, family 43"/>
    <property type="match status" value="1"/>
</dbReference>
<dbReference type="SUPFAM" id="SSF75005">
    <property type="entry name" value="Arabinanase/levansucrase/invertase"/>
    <property type="match status" value="1"/>
</dbReference>
<feature type="signal peptide" evidence="5">
    <location>
        <begin position="1"/>
        <end position="25"/>
    </location>
</feature>
<dbReference type="EMBL" id="BTCL01000007">
    <property type="protein sequence ID" value="GMK45316.1"/>
    <property type="molecule type" value="Genomic_DNA"/>
</dbReference>
<comment type="caution">
    <text evidence="8">The sequence shown here is derived from an EMBL/GenBank/DDBJ whole genome shotgun (WGS) entry which is preliminary data.</text>
</comment>
<dbReference type="Pfam" id="PF16369">
    <property type="entry name" value="GH43_C"/>
    <property type="match status" value="1"/>
</dbReference>
<dbReference type="SUPFAM" id="SSF49899">
    <property type="entry name" value="Concanavalin A-like lectins/glucanases"/>
    <property type="match status" value="1"/>
</dbReference>
<feature type="domain" description="Atrophied bacterial Ig" evidence="7">
    <location>
        <begin position="561"/>
        <end position="639"/>
    </location>
</feature>
<name>A0ABQ6NJM3_9BACL</name>
<dbReference type="InterPro" id="IPR013320">
    <property type="entry name" value="ConA-like_dom_sf"/>
</dbReference>
<dbReference type="Proteomes" id="UP001285921">
    <property type="component" value="Unassembled WGS sequence"/>
</dbReference>
<dbReference type="InterPro" id="IPR006710">
    <property type="entry name" value="Glyco_hydro_43"/>
</dbReference>
<keyword evidence="4" id="KW-0326">Glycosidase</keyword>
<reference evidence="8 9" key="1">
    <citation type="submission" date="2023-05" db="EMBL/GenBank/DDBJ databases">
        <title>Draft genome of Paenibacillus sp. CCS26.</title>
        <authorList>
            <person name="Akita H."/>
            <person name="Shinto Y."/>
            <person name="Kimura Z."/>
        </authorList>
    </citation>
    <scope>NUCLEOTIDE SEQUENCE [LARGE SCALE GENOMIC DNA]</scope>
    <source>
        <strain evidence="8 9">CCS26</strain>
    </source>
</reference>
<keyword evidence="9" id="KW-1185">Reference proteome</keyword>
<dbReference type="InterPro" id="IPR032291">
    <property type="entry name" value="Abn2_C"/>
</dbReference>
<evidence type="ECO:0000259" key="7">
    <source>
        <dbReference type="Pfam" id="PF20578"/>
    </source>
</evidence>
<keyword evidence="3" id="KW-0378">Hydrolase</keyword>
<proteinExistence type="inferred from homology"/>
<dbReference type="PANTHER" id="PTHR43301">
    <property type="entry name" value="ARABINAN ENDO-1,5-ALPHA-L-ARABINOSIDASE"/>
    <property type="match status" value="1"/>
</dbReference>
<dbReference type="Gene3D" id="2.40.128.10">
    <property type="match status" value="1"/>
</dbReference>
<accession>A0ABQ6NJM3</accession>
<comment type="pathway">
    <text evidence="1">Glycan metabolism; L-arabinan degradation.</text>
</comment>
<evidence type="ECO:0000313" key="9">
    <source>
        <dbReference type="Proteomes" id="UP001285921"/>
    </source>
</evidence>
<dbReference type="Pfam" id="PF04616">
    <property type="entry name" value="Glyco_hydro_43"/>
    <property type="match status" value="2"/>
</dbReference>
<evidence type="ECO:0000259" key="6">
    <source>
        <dbReference type="Pfam" id="PF16369"/>
    </source>
</evidence>
<evidence type="ECO:0000256" key="5">
    <source>
        <dbReference type="SAM" id="SignalP"/>
    </source>
</evidence>
<evidence type="ECO:0000256" key="3">
    <source>
        <dbReference type="ARBA" id="ARBA00022801"/>
    </source>
</evidence>
<dbReference type="InterPro" id="IPR046780">
    <property type="entry name" value="aBig_2"/>
</dbReference>
<dbReference type="Gene3D" id="2.60.120.200">
    <property type="match status" value="1"/>
</dbReference>
<gene>
    <name evidence="8" type="ORF">PghCCS26_24440</name>
</gene>
<evidence type="ECO:0000256" key="2">
    <source>
        <dbReference type="ARBA" id="ARBA00009865"/>
    </source>
</evidence>
<feature type="domain" description="Extracellular endo-alpha-(1-&gt;5)-L-arabinanase C-terminal" evidence="6">
    <location>
        <begin position="443"/>
        <end position="546"/>
    </location>
</feature>
<dbReference type="CDD" id="cd18832">
    <property type="entry name" value="GH43_GsAbnA-like"/>
    <property type="match status" value="1"/>
</dbReference>
<keyword evidence="5" id="KW-0732">Signal</keyword>
<dbReference type="PANTHER" id="PTHR43301:SF3">
    <property type="entry name" value="ARABINAN ENDO-1,5-ALPHA-L-ARABINOSIDASE A-RELATED"/>
    <property type="match status" value="1"/>
</dbReference>
<evidence type="ECO:0008006" key="10">
    <source>
        <dbReference type="Google" id="ProtNLM"/>
    </source>
</evidence>
<evidence type="ECO:0000256" key="1">
    <source>
        <dbReference type="ARBA" id="ARBA00004834"/>
    </source>
</evidence>
<organism evidence="8 9">
    <name type="scientific">Paenibacillus glycanilyticus</name>
    <dbReference type="NCBI Taxonomy" id="126569"/>
    <lineage>
        <taxon>Bacteria</taxon>
        <taxon>Bacillati</taxon>
        <taxon>Bacillota</taxon>
        <taxon>Bacilli</taxon>
        <taxon>Bacillales</taxon>
        <taxon>Paenibacillaceae</taxon>
        <taxon>Paenibacillus</taxon>
    </lineage>
</organism>
<feature type="chain" id="PRO_5046024592" description="Arabinanase" evidence="5">
    <location>
        <begin position="26"/>
        <end position="848"/>
    </location>
</feature>
<evidence type="ECO:0000256" key="4">
    <source>
        <dbReference type="ARBA" id="ARBA00023295"/>
    </source>
</evidence>
<dbReference type="InterPro" id="IPR050727">
    <property type="entry name" value="GH43_arabinanases"/>
</dbReference>
<dbReference type="InterPro" id="IPR023296">
    <property type="entry name" value="Glyco_hydro_beta-prop_sf"/>
</dbReference>
<protein>
    <recommendedName>
        <fullName evidence="10">Arabinanase</fullName>
    </recommendedName>
</protein>
<sequence length="848" mass="91785">MHESMKWKKLVMLMLVLTLTMPLNAMGSADPSAESGNKPGSGAVPADPIFTDVSVHDPSIVRDGHTYYVFGSHIEAAKSTDLMNWTTFTNGYATPNNVLYGNLSQNLAASFKWAGENDSDSKGGFSVWAPDVFWNAGYSNADGTKGAYMLYYCTSSTYIRSAIGFAVSQNIEGPYTYVDTLVYSGFTANEAYDANSVINKKWTNTNIPQLITAGKLSGESGKWFNADGTFANINYPNAIDPQLMFDKSGKLWMSYGSWSGGIFTLQIDPATGRAIYPGKDSVTKDGRLVDRYFGTKIAGGYYKSGEGPYMVFNKDTDYYYLFETIGWLGADGGYNMRLYRSKNPLGPFTDAAGESAVLAEDTDNSAVGNKLMGNFLFKREVGDPGTGIGYGYVSPGHNSFYQDPETGKMFLVFHSRFPQKGEVHEVRVHQMFMNKDGWLVTAPYRYSGESLEKVNRQDLIGEYKFINHGKGTTADIVESSYITLNNNNKVTGDEDGTWKTTGHNDAELTLGGKTYKGVFVRGWDPMSESFAMTFTAMSSDGVTIWGSKQEEKTDSRIVQDVLADLSLGDASRVIANLNLPSEGARHASIAWTSSNPSVVSSEGVVTRPASGSPSATATLTAVVTKGAESEAKSFVLTVLPYTDASLVAKYSFENNVSDSTGSFDAGAVTGNRIDNAGGTLSYSAGVVGLAAVFDGNSGVRLPDKLIDSNQYSVSLWVKPDQLTTYTTTFFGAKDGFNWVSLVPKGPVRDNTMVWSGSGVWYDGIAGLTIPTGEWTQLAYSVDNGTLTVYVNGVQKFSGSNFPDIFTGTDSVFSLGVNWWDAPFKGQLDELQVFEGAINPAQAAELANQ</sequence>
<dbReference type="Pfam" id="PF20578">
    <property type="entry name" value="aBig_2"/>
    <property type="match status" value="1"/>
</dbReference>
<evidence type="ECO:0000313" key="8">
    <source>
        <dbReference type="EMBL" id="GMK45316.1"/>
    </source>
</evidence>
<comment type="similarity">
    <text evidence="2">Belongs to the glycosyl hydrolase 43 family.</text>
</comment>
<dbReference type="RefSeq" id="WP_317980084.1">
    <property type="nucleotide sequence ID" value="NZ_BTCL01000007.1"/>
</dbReference>
<dbReference type="Pfam" id="PF13385">
    <property type="entry name" value="Laminin_G_3"/>
    <property type="match status" value="1"/>
</dbReference>